<gene>
    <name evidence="1" type="ORF">BpHYR1_023564</name>
</gene>
<name>A0A3M7PYD2_BRAPC</name>
<reference evidence="1 2" key="1">
    <citation type="journal article" date="2018" name="Sci. Rep.">
        <title>Genomic signatures of local adaptation to the degree of environmental predictability in rotifers.</title>
        <authorList>
            <person name="Franch-Gras L."/>
            <person name="Hahn C."/>
            <person name="Garcia-Roger E.M."/>
            <person name="Carmona M.J."/>
            <person name="Serra M."/>
            <person name="Gomez A."/>
        </authorList>
    </citation>
    <scope>NUCLEOTIDE SEQUENCE [LARGE SCALE GENOMIC DNA]</scope>
    <source>
        <strain evidence="1">HYR1</strain>
    </source>
</reference>
<protein>
    <submittedName>
        <fullName evidence="1">Uncharacterized protein</fullName>
    </submittedName>
</protein>
<accession>A0A3M7PYD2</accession>
<proteinExistence type="predicted"/>
<sequence length="215" mass="24641">MSDLTNSLQLDKSTLRLPASPCIPRPISICESKTGFFSPGSAAFPHKLTPIIFAALLKHQLFCESRQFHIGPVYPPSCLADFLLQLTLCRHLQVPSPHLCLLVALVLQQDRNLVGLQCNFLQSSKLRPCLYDRQVLWQQEWLMLKAMQTSHRKLLLLTFHDQQIPNELVRDHFRHPISMLHGCLTRLELKNLFSQSHSDILQELSGFRYSCTKSL</sequence>
<comment type="caution">
    <text evidence="1">The sequence shown here is derived from an EMBL/GenBank/DDBJ whole genome shotgun (WGS) entry which is preliminary data.</text>
</comment>
<organism evidence="1 2">
    <name type="scientific">Brachionus plicatilis</name>
    <name type="common">Marine rotifer</name>
    <name type="synonym">Brachionus muelleri</name>
    <dbReference type="NCBI Taxonomy" id="10195"/>
    <lineage>
        <taxon>Eukaryota</taxon>
        <taxon>Metazoa</taxon>
        <taxon>Spiralia</taxon>
        <taxon>Gnathifera</taxon>
        <taxon>Rotifera</taxon>
        <taxon>Eurotatoria</taxon>
        <taxon>Monogononta</taxon>
        <taxon>Pseudotrocha</taxon>
        <taxon>Ploima</taxon>
        <taxon>Brachionidae</taxon>
        <taxon>Brachionus</taxon>
    </lineage>
</organism>
<dbReference type="AlphaFoldDB" id="A0A3M7PYD2"/>
<dbReference type="Proteomes" id="UP000276133">
    <property type="component" value="Unassembled WGS sequence"/>
</dbReference>
<keyword evidence="2" id="KW-1185">Reference proteome</keyword>
<dbReference type="EMBL" id="REGN01008204">
    <property type="protein sequence ID" value="RNA04192.1"/>
    <property type="molecule type" value="Genomic_DNA"/>
</dbReference>
<evidence type="ECO:0000313" key="1">
    <source>
        <dbReference type="EMBL" id="RNA04192.1"/>
    </source>
</evidence>
<evidence type="ECO:0000313" key="2">
    <source>
        <dbReference type="Proteomes" id="UP000276133"/>
    </source>
</evidence>